<dbReference type="InterPro" id="IPR000719">
    <property type="entry name" value="Prot_kinase_dom"/>
</dbReference>
<evidence type="ECO:0000256" key="1">
    <source>
        <dbReference type="ARBA" id="ARBA00012513"/>
    </source>
</evidence>
<keyword evidence="3" id="KW-0597">Phosphoprotein</keyword>
<gene>
    <name evidence="14" type="primary">YPK2_2</name>
    <name evidence="14" type="ORF">SLS53_008807</name>
</gene>
<evidence type="ECO:0000259" key="13">
    <source>
        <dbReference type="PROSITE" id="PS51285"/>
    </source>
</evidence>
<dbReference type="PROSITE" id="PS51285">
    <property type="entry name" value="AGC_KINASE_CTER"/>
    <property type="match status" value="1"/>
</dbReference>
<comment type="catalytic activity">
    <reaction evidence="9">
        <text>L-seryl-[protein] + ATP = O-phospho-L-seryl-[protein] + ADP + H(+)</text>
        <dbReference type="Rhea" id="RHEA:17989"/>
        <dbReference type="Rhea" id="RHEA-COMP:9863"/>
        <dbReference type="Rhea" id="RHEA-COMP:11604"/>
        <dbReference type="ChEBI" id="CHEBI:15378"/>
        <dbReference type="ChEBI" id="CHEBI:29999"/>
        <dbReference type="ChEBI" id="CHEBI:30616"/>
        <dbReference type="ChEBI" id="CHEBI:83421"/>
        <dbReference type="ChEBI" id="CHEBI:456216"/>
        <dbReference type="EC" id="2.7.11.1"/>
    </reaction>
</comment>
<feature type="region of interest" description="Disordered" evidence="11">
    <location>
        <begin position="404"/>
        <end position="424"/>
    </location>
</feature>
<dbReference type="Gene3D" id="1.10.510.10">
    <property type="entry name" value="Transferase(Phosphotransferase) domain 1"/>
    <property type="match status" value="1"/>
</dbReference>
<dbReference type="SUPFAM" id="SSF48403">
    <property type="entry name" value="Ankyrin repeat"/>
    <property type="match status" value="1"/>
</dbReference>
<dbReference type="SUPFAM" id="SSF56112">
    <property type="entry name" value="Protein kinase-like (PK-like)"/>
    <property type="match status" value="1"/>
</dbReference>
<dbReference type="Gene3D" id="1.25.40.20">
    <property type="entry name" value="Ankyrin repeat-containing domain"/>
    <property type="match status" value="2"/>
</dbReference>
<protein>
    <recommendedName>
        <fullName evidence="1">non-specific serine/threonine protein kinase</fullName>
        <ecNumber evidence="1">2.7.11.1</ecNumber>
    </recommendedName>
</protein>
<proteinExistence type="predicted"/>
<evidence type="ECO:0000256" key="7">
    <source>
        <dbReference type="ARBA" id="ARBA00022840"/>
    </source>
</evidence>
<dbReference type="Pfam" id="PF00069">
    <property type="entry name" value="Pkinase"/>
    <property type="match status" value="1"/>
</dbReference>
<evidence type="ECO:0000256" key="2">
    <source>
        <dbReference type="ARBA" id="ARBA00022527"/>
    </source>
</evidence>
<dbReference type="Pfam" id="PF00023">
    <property type="entry name" value="Ank"/>
    <property type="match status" value="1"/>
</dbReference>
<evidence type="ECO:0000313" key="15">
    <source>
        <dbReference type="Proteomes" id="UP001320245"/>
    </source>
</evidence>
<keyword evidence="15" id="KW-1185">Reference proteome</keyword>
<keyword evidence="6 14" id="KW-0418">Kinase</keyword>
<sequence>MACHKEEFDVQLGRSPSQPPWAGRSYQPYHPRYLPYAILRYDHSDAFAGAIAGTVESPEWAGNAILWKFDVSRASELTAHIYLKTPDTHQGDDDTCLGMRKQCFSADASRLYSAELFCALDHLHGLGIAYDGLKPWNILLHSSGHIAIGDPRLFISEKQDTRAATGPTRYSAPEALLGRGYSKLSDWWTLGILLYEMLTGLPPFYDDSADETRRKILSDSEPLQLPDSLALSSKDILTRLLDRDPERRLGARGAFEIRDHPFFSGIDWDKLARREYDTPFKPRNISTVFKEHRPPPKSEMLKQFIGFKYKRPDGGIQPEFVTRTQKPIPEKASNSTRVMPSKDSNITAPTSLSDAADTPQPSEAPQAAFGEKPDLELLWKEGTQAFIIRDRVTHVTRPIEARSTYRTPKPVSEANRPSSPDTALEENCAAHKTPTRNVPTQAQKEDVLEAALKAGYLQVVDQLLKNYSGMDLNIRILHTWYTPLQWATEQENLGLVRLFLDHGADPNSHDPAPRDHALLRAVRKNNRELVEALVYRTNRVFRTAALGLAIDKQDAGTATFLLANGARCDFEEGDRPAPAGPYEGCYFEDISYPDDFIPPLARAVKSGDAGLVRLLLAYGADPDAGFHGMVPLAPPGAALFPVRPEDEYSRPTTGCGRVVQLAMDLGHLDIVRLLIASGADISLEQPVWRLHECEMVPRDVYFKVIAGLRAEAAAMKR</sequence>
<dbReference type="GO" id="GO:0007010">
    <property type="term" value="P:cytoskeleton organization"/>
    <property type="evidence" value="ECO:0007669"/>
    <property type="project" value="UniProtKB-ARBA"/>
</dbReference>
<dbReference type="AlphaFoldDB" id="A0AAN9TX86"/>
<evidence type="ECO:0000259" key="12">
    <source>
        <dbReference type="PROSITE" id="PS50011"/>
    </source>
</evidence>
<dbReference type="GO" id="GO:0005524">
    <property type="term" value="F:ATP binding"/>
    <property type="evidence" value="ECO:0007669"/>
    <property type="project" value="UniProtKB-KW"/>
</dbReference>
<evidence type="ECO:0000256" key="4">
    <source>
        <dbReference type="ARBA" id="ARBA00022679"/>
    </source>
</evidence>
<dbReference type="PANTHER" id="PTHR24351">
    <property type="entry name" value="RIBOSOMAL PROTEIN S6 KINASE"/>
    <property type="match status" value="1"/>
</dbReference>
<feature type="compositionally biased region" description="Polar residues" evidence="11">
    <location>
        <begin position="332"/>
        <end position="363"/>
    </location>
</feature>
<accession>A0AAN9TX86</accession>
<reference evidence="14 15" key="1">
    <citation type="journal article" date="2023" name="PLoS ONE">
        <title>Cytospora paraplurivora sp. nov. isolated from orchards with fruit tree decline syndrome in Ontario, Canada.</title>
        <authorList>
            <person name="Ilyukhin E."/>
            <person name="Nguyen H.D.T."/>
            <person name="Castle A.J."/>
            <person name="Ellouze W."/>
        </authorList>
    </citation>
    <scope>NUCLEOTIDE SEQUENCE [LARGE SCALE GENOMIC DNA]</scope>
    <source>
        <strain evidence="14 15">FDS-564</strain>
    </source>
</reference>
<keyword evidence="2" id="KW-0723">Serine/threonine-protein kinase</keyword>
<dbReference type="InterPro" id="IPR002110">
    <property type="entry name" value="Ankyrin_rpt"/>
</dbReference>
<comment type="catalytic activity">
    <reaction evidence="8">
        <text>L-threonyl-[protein] + ATP = O-phospho-L-threonyl-[protein] + ADP + H(+)</text>
        <dbReference type="Rhea" id="RHEA:46608"/>
        <dbReference type="Rhea" id="RHEA-COMP:11060"/>
        <dbReference type="Rhea" id="RHEA-COMP:11605"/>
        <dbReference type="ChEBI" id="CHEBI:15378"/>
        <dbReference type="ChEBI" id="CHEBI:30013"/>
        <dbReference type="ChEBI" id="CHEBI:30616"/>
        <dbReference type="ChEBI" id="CHEBI:61977"/>
        <dbReference type="ChEBI" id="CHEBI:456216"/>
        <dbReference type="EC" id="2.7.11.1"/>
    </reaction>
</comment>
<evidence type="ECO:0000256" key="10">
    <source>
        <dbReference type="PROSITE-ProRule" id="PRU00023"/>
    </source>
</evidence>
<dbReference type="Proteomes" id="UP001320245">
    <property type="component" value="Unassembled WGS sequence"/>
</dbReference>
<dbReference type="SMART" id="SM00220">
    <property type="entry name" value="S_TKc"/>
    <property type="match status" value="1"/>
</dbReference>
<evidence type="ECO:0000256" key="3">
    <source>
        <dbReference type="ARBA" id="ARBA00022553"/>
    </source>
</evidence>
<dbReference type="EC" id="2.7.11.1" evidence="1"/>
<dbReference type="InterPro" id="IPR011009">
    <property type="entry name" value="Kinase-like_dom_sf"/>
</dbReference>
<evidence type="ECO:0000313" key="14">
    <source>
        <dbReference type="EMBL" id="KAK7731089.1"/>
    </source>
</evidence>
<feature type="domain" description="AGC-kinase C-terminal" evidence="13">
    <location>
        <begin position="264"/>
        <end position="319"/>
    </location>
</feature>
<evidence type="ECO:0000256" key="11">
    <source>
        <dbReference type="SAM" id="MobiDB-lite"/>
    </source>
</evidence>
<dbReference type="FunFam" id="1.10.510.10:FF:000024">
    <property type="entry name" value="Probable serine/threonine-protein kinase cot-1"/>
    <property type="match status" value="1"/>
</dbReference>
<feature type="region of interest" description="Disordered" evidence="11">
    <location>
        <begin position="1"/>
        <end position="23"/>
    </location>
</feature>
<dbReference type="EMBL" id="JAJSPL020000057">
    <property type="protein sequence ID" value="KAK7731089.1"/>
    <property type="molecule type" value="Genomic_DNA"/>
</dbReference>
<keyword evidence="5" id="KW-0547">Nucleotide-binding</keyword>
<evidence type="ECO:0000256" key="9">
    <source>
        <dbReference type="ARBA" id="ARBA00048679"/>
    </source>
</evidence>
<feature type="domain" description="Protein kinase" evidence="12">
    <location>
        <begin position="1"/>
        <end position="263"/>
    </location>
</feature>
<keyword evidence="7" id="KW-0067">ATP-binding</keyword>
<dbReference type="GO" id="GO:0004674">
    <property type="term" value="F:protein serine/threonine kinase activity"/>
    <property type="evidence" value="ECO:0007669"/>
    <property type="project" value="UniProtKB-KW"/>
</dbReference>
<dbReference type="InterPro" id="IPR036770">
    <property type="entry name" value="Ankyrin_rpt-contain_sf"/>
</dbReference>
<dbReference type="SMART" id="SM00248">
    <property type="entry name" value="ANK"/>
    <property type="match status" value="5"/>
</dbReference>
<feature type="region of interest" description="Disordered" evidence="11">
    <location>
        <begin position="315"/>
        <end position="372"/>
    </location>
</feature>
<feature type="repeat" description="ANK" evidence="10">
    <location>
        <begin position="479"/>
        <end position="511"/>
    </location>
</feature>
<name>A0AAN9TX86_9PEZI</name>
<evidence type="ECO:0000256" key="5">
    <source>
        <dbReference type="ARBA" id="ARBA00022741"/>
    </source>
</evidence>
<dbReference type="PROSITE" id="PS50088">
    <property type="entry name" value="ANK_REPEAT"/>
    <property type="match status" value="2"/>
</dbReference>
<keyword evidence="4" id="KW-0808">Transferase</keyword>
<evidence type="ECO:0000256" key="8">
    <source>
        <dbReference type="ARBA" id="ARBA00047899"/>
    </source>
</evidence>
<dbReference type="PROSITE" id="PS50297">
    <property type="entry name" value="ANK_REP_REGION"/>
    <property type="match status" value="1"/>
</dbReference>
<feature type="repeat" description="ANK" evidence="10">
    <location>
        <begin position="659"/>
        <end position="686"/>
    </location>
</feature>
<keyword evidence="10" id="KW-0040">ANK repeat</keyword>
<dbReference type="InterPro" id="IPR000961">
    <property type="entry name" value="AGC-kinase_C"/>
</dbReference>
<organism evidence="14 15">
    <name type="scientific">Cytospora paraplurivora</name>
    <dbReference type="NCBI Taxonomy" id="2898453"/>
    <lineage>
        <taxon>Eukaryota</taxon>
        <taxon>Fungi</taxon>
        <taxon>Dikarya</taxon>
        <taxon>Ascomycota</taxon>
        <taxon>Pezizomycotina</taxon>
        <taxon>Sordariomycetes</taxon>
        <taxon>Sordariomycetidae</taxon>
        <taxon>Diaporthales</taxon>
        <taxon>Cytosporaceae</taxon>
        <taxon>Cytospora</taxon>
    </lineage>
</organism>
<dbReference type="PROSITE" id="PS50011">
    <property type="entry name" value="PROTEIN_KINASE_DOM"/>
    <property type="match status" value="1"/>
</dbReference>
<evidence type="ECO:0000256" key="6">
    <source>
        <dbReference type="ARBA" id="ARBA00022777"/>
    </source>
</evidence>
<comment type="caution">
    <text evidence="14">The sequence shown here is derived from an EMBL/GenBank/DDBJ whole genome shotgun (WGS) entry which is preliminary data.</text>
</comment>